<evidence type="ECO:0000256" key="3">
    <source>
        <dbReference type="ARBA" id="ARBA00023004"/>
    </source>
</evidence>
<evidence type="ECO:0000256" key="2">
    <source>
        <dbReference type="ARBA" id="ARBA00022723"/>
    </source>
</evidence>
<sequence>MKKKYLLMAALGAFLASCGGVEPEENKGDLTGIAQRDTMPASAEAAPAPAAPVTVEARIANGKAIYTKTCQACHQENGAGIPNAFPPLAKSDYLNEDVNRAIQIVLHGKTGEVTVNGVTYNSAMPAQTLSHQEVADVLTYVYNSWGNKAQEVTAEMVDAAK</sequence>
<evidence type="ECO:0000256" key="1">
    <source>
        <dbReference type="ARBA" id="ARBA00022617"/>
    </source>
</evidence>
<dbReference type="InterPro" id="IPR009056">
    <property type="entry name" value="Cyt_c-like_dom"/>
</dbReference>
<dbReference type="PANTHER" id="PTHR35008">
    <property type="entry name" value="BLL4482 PROTEIN-RELATED"/>
    <property type="match status" value="1"/>
</dbReference>
<feature type="chain" id="PRO_5045938817" evidence="5">
    <location>
        <begin position="20"/>
        <end position="161"/>
    </location>
</feature>
<name>A0ABZ2YR61_9BACT</name>
<keyword evidence="3 4" id="KW-0408">Iron</keyword>
<dbReference type="InterPro" id="IPR051459">
    <property type="entry name" value="Cytochrome_c-type_DH"/>
</dbReference>
<dbReference type="InterPro" id="IPR036909">
    <property type="entry name" value="Cyt_c-like_dom_sf"/>
</dbReference>
<feature type="signal peptide" evidence="5">
    <location>
        <begin position="1"/>
        <end position="19"/>
    </location>
</feature>
<organism evidence="7 8">
    <name type="scientific">Chitinophaga pollutisoli</name>
    <dbReference type="NCBI Taxonomy" id="3133966"/>
    <lineage>
        <taxon>Bacteria</taxon>
        <taxon>Pseudomonadati</taxon>
        <taxon>Bacteroidota</taxon>
        <taxon>Chitinophagia</taxon>
        <taxon>Chitinophagales</taxon>
        <taxon>Chitinophagaceae</taxon>
        <taxon>Chitinophaga</taxon>
    </lineage>
</organism>
<protein>
    <submittedName>
        <fullName evidence="7">C-type cytochrome</fullName>
    </submittedName>
</protein>
<dbReference type="PROSITE" id="PS51257">
    <property type="entry name" value="PROKAR_LIPOPROTEIN"/>
    <property type="match status" value="1"/>
</dbReference>
<keyword evidence="5" id="KW-0732">Signal</keyword>
<dbReference type="Gene3D" id="1.10.760.10">
    <property type="entry name" value="Cytochrome c-like domain"/>
    <property type="match status" value="1"/>
</dbReference>
<evidence type="ECO:0000313" key="8">
    <source>
        <dbReference type="Proteomes" id="UP001485459"/>
    </source>
</evidence>
<keyword evidence="1 4" id="KW-0349">Heme</keyword>
<dbReference type="Proteomes" id="UP001485459">
    <property type="component" value="Chromosome"/>
</dbReference>
<dbReference type="PROSITE" id="PS51007">
    <property type="entry name" value="CYTC"/>
    <property type="match status" value="1"/>
</dbReference>
<keyword evidence="2 4" id="KW-0479">Metal-binding</keyword>
<gene>
    <name evidence="7" type="ORF">WJU16_25525</name>
</gene>
<dbReference type="EMBL" id="CP149822">
    <property type="protein sequence ID" value="WZN41329.1"/>
    <property type="molecule type" value="Genomic_DNA"/>
</dbReference>
<dbReference type="PANTHER" id="PTHR35008:SF8">
    <property type="entry name" value="ALCOHOL DEHYDROGENASE CYTOCHROME C SUBUNIT"/>
    <property type="match status" value="1"/>
</dbReference>
<evidence type="ECO:0000256" key="5">
    <source>
        <dbReference type="SAM" id="SignalP"/>
    </source>
</evidence>
<dbReference type="SUPFAM" id="SSF46626">
    <property type="entry name" value="Cytochrome c"/>
    <property type="match status" value="1"/>
</dbReference>
<accession>A0ABZ2YR61</accession>
<evidence type="ECO:0000313" key="7">
    <source>
        <dbReference type="EMBL" id="WZN41329.1"/>
    </source>
</evidence>
<dbReference type="Pfam" id="PF00034">
    <property type="entry name" value="Cytochrom_C"/>
    <property type="match status" value="1"/>
</dbReference>
<evidence type="ECO:0000259" key="6">
    <source>
        <dbReference type="PROSITE" id="PS51007"/>
    </source>
</evidence>
<evidence type="ECO:0000256" key="4">
    <source>
        <dbReference type="PROSITE-ProRule" id="PRU00433"/>
    </source>
</evidence>
<dbReference type="RefSeq" id="WP_341836184.1">
    <property type="nucleotide sequence ID" value="NZ_CP149822.1"/>
</dbReference>
<keyword evidence="8" id="KW-1185">Reference proteome</keyword>
<proteinExistence type="predicted"/>
<reference evidence="8" key="1">
    <citation type="submission" date="2024-03" db="EMBL/GenBank/DDBJ databases">
        <title>Chitinophaga horti sp. nov., isolated from garden soil.</title>
        <authorList>
            <person name="Lee D.S."/>
            <person name="Han D.M."/>
            <person name="Baek J.H."/>
            <person name="Choi D.G."/>
            <person name="Jeon J.H."/>
            <person name="Jeon C.O."/>
        </authorList>
    </citation>
    <scope>NUCLEOTIDE SEQUENCE [LARGE SCALE GENOMIC DNA]</scope>
    <source>
        <strain evidence="8">GPA1</strain>
    </source>
</reference>
<feature type="domain" description="Cytochrome c" evidence="6">
    <location>
        <begin position="57"/>
        <end position="145"/>
    </location>
</feature>